<accession>A0A0E9PFI8</accession>
<protein>
    <submittedName>
        <fullName evidence="1">Uncharacterized protein</fullName>
    </submittedName>
</protein>
<dbReference type="EMBL" id="GBXM01105752">
    <property type="protein sequence ID" value="JAH02825.1"/>
    <property type="molecule type" value="Transcribed_RNA"/>
</dbReference>
<reference evidence="1" key="1">
    <citation type="submission" date="2014-11" db="EMBL/GenBank/DDBJ databases">
        <authorList>
            <person name="Amaro Gonzalez C."/>
        </authorList>
    </citation>
    <scope>NUCLEOTIDE SEQUENCE</scope>
</reference>
<reference evidence="1" key="2">
    <citation type="journal article" date="2015" name="Fish Shellfish Immunol.">
        <title>Early steps in the European eel (Anguilla anguilla)-Vibrio vulnificus interaction in the gills: Role of the RtxA13 toxin.</title>
        <authorList>
            <person name="Callol A."/>
            <person name="Pajuelo D."/>
            <person name="Ebbesson L."/>
            <person name="Teles M."/>
            <person name="MacKenzie S."/>
            <person name="Amaro C."/>
        </authorList>
    </citation>
    <scope>NUCLEOTIDE SEQUENCE</scope>
</reference>
<sequence length="59" mass="7128">MNNRERDRFQLRLSITLKETKFILVNEFHIFKSRQTYEAEVISVNIIAFGIQSPKNRTW</sequence>
<organism evidence="1">
    <name type="scientific">Anguilla anguilla</name>
    <name type="common">European freshwater eel</name>
    <name type="synonym">Muraena anguilla</name>
    <dbReference type="NCBI Taxonomy" id="7936"/>
    <lineage>
        <taxon>Eukaryota</taxon>
        <taxon>Metazoa</taxon>
        <taxon>Chordata</taxon>
        <taxon>Craniata</taxon>
        <taxon>Vertebrata</taxon>
        <taxon>Euteleostomi</taxon>
        <taxon>Actinopterygii</taxon>
        <taxon>Neopterygii</taxon>
        <taxon>Teleostei</taxon>
        <taxon>Anguilliformes</taxon>
        <taxon>Anguillidae</taxon>
        <taxon>Anguilla</taxon>
    </lineage>
</organism>
<name>A0A0E9PFI8_ANGAN</name>
<dbReference type="AlphaFoldDB" id="A0A0E9PFI8"/>
<evidence type="ECO:0000313" key="1">
    <source>
        <dbReference type="EMBL" id="JAH02825.1"/>
    </source>
</evidence>
<proteinExistence type="predicted"/>